<gene>
    <name evidence="1" type="ORF">LCPAC401_04290</name>
</gene>
<protein>
    <recommendedName>
        <fullName evidence="2">Regulator of chromosome condensation protein</fullName>
    </recommendedName>
</protein>
<accession>A0A481ZDP3</accession>
<evidence type="ECO:0000313" key="1">
    <source>
        <dbReference type="EMBL" id="QBK92791.1"/>
    </source>
</evidence>
<proteinExistence type="predicted"/>
<dbReference type="EMBL" id="MK500583">
    <property type="protein sequence ID" value="QBK92791.1"/>
    <property type="molecule type" value="Genomic_DNA"/>
</dbReference>
<organism evidence="1">
    <name type="scientific">Pithovirus LCPAC401</name>
    <dbReference type="NCBI Taxonomy" id="2506595"/>
    <lineage>
        <taxon>Viruses</taxon>
        <taxon>Pithoviruses</taxon>
    </lineage>
</organism>
<evidence type="ECO:0008006" key="2">
    <source>
        <dbReference type="Google" id="ProtNLM"/>
    </source>
</evidence>
<reference evidence="1" key="1">
    <citation type="journal article" date="2019" name="MBio">
        <title>Virus Genomes from Deep Sea Sediments Expand the Ocean Megavirome and Support Independent Origins of Viral Gigantism.</title>
        <authorList>
            <person name="Backstrom D."/>
            <person name="Yutin N."/>
            <person name="Jorgensen S.L."/>
            <person name="Dharamshi J."/>
            <person name="Homa F."/>
            <person name="Zaremba-Niedwiedzka K."/>
            <person name="Spang A."/>
            <person name="Wolf Y.I."/>
            <person name="Koonin E.V."/>
            <person name="Ettema T.J."/>
        </authorList>
    </citation>
    <scope>NUCLEOTIDE SEQUENCE</scope>
</reference>
<dbReference type="InterPro" id="IPR009091">
    <property type="entry name" value="RCC1/BLIP-II"/>
</dbReference>
<name>A0A481ZDP3_9VIRU</name>
<dbReference type="Gene3D" id="2.130.10.30">
    <property type="entry name" value="Regulator of chromosome condensation 1/beta-lactamase-inhibitor protein II"/>
    <property type="match status" value="1"/>
</dbReference>
<dbReference type="SUPFAM" id="SSF50985">
    <property type="entry name" value="RCC1/BLIP-II"/>
    <property type="match status" value="1"/>
</dbReference>
<sequence>MELKSKMIADCGNLSLDISNLICDFMRLIPINRQIACSNFVYSGIKDGRIIVSDKNRYHHPHRKGFISISADGFICTALHSDGIFGIMLKHINIEFFEWKYYSSDDRFVNITVVNDDDVIAIRSDGSIKSMKKGEMKKKGFVMFTNGPFMLHGNVIGLKDDGTIEYLDTEGDDILPKGSDYVSIASGRSHILTLKADGTLYSKEFTSTDESGVISDTPEGDNFIAIDAFYHNSAALTDDGIIHLWGDRYSKMGKIVAKDCIDIAISDRIIIGIKSNGDIIKYPLPDIVFNRIFSNRAIIGQLLHKN</sequence>